<dbReference type="AlphaFoldDB" id="A5Z9T4"/>
<evidence type="ECO:0000313" key="2">
    <source>
        <dbReference type="Proteomes" id="UP000006000"/>
    </source>
</evidence>
<protein>
    <submittedName>
        <fullName evidence="1">Uncharacterized protein</fullName>
    </submittedName>
</protein>
<reference evidence="1 2" key="1">
    <citation type="submission" date="2007-03" db="EMBL/GenBank/DDBJ databases">
        <authorList>
            <person name="Fulton L."/>
            <person name="Clifton S."/>
            <person name="Fulton B."/>
            <person name="Xu J."/>
            <person name="Minx P."/>
            <person name="Pepin K.H."/>
            <person name="Johnson M."/>
            <person name="Thiruvilangam P."/>
            <person name="Bhonagiri V."/>
            <person name="Nash W.E."/>
            <person name="Mardis E.R."/>
            <person name="Wilson R.K."/>
        </authorList>
    </citation>
    <scope>NUCLEOTIDE SEQUENCE [LARGE SCALE GENOMIC DNA]</scope>
    <source>
        <strain evidence="1 2">ATCC 27560</strain>
    </source>
</reference>
<dbReference type="HOGENOM" id="CLU_3200008_0_0_9"/>
<sequence>MQKVDTPVGKHYRQISEDVLYETYHDRLPVFFVEDICKDKYVNLG</sequence>
<accession>A5Z9T4</accession>
<dbReference type="RefSeq" id="WP_005364013.1">
    <property type="nucleotide sequence ID" value="NZ_DS264286.1"/>
</dbReference>
<evidence type="ECO:0000313" key="1">
    <source>
        <dbReference type="EMBL" id="EDM50528.1"/>
    </source>
</evidence>
<proteinExistence type="predicted"/>
<comment type="caution">
    <text evidence="1">The sequence shown here is derived from an EMBL/GenBank/DDBJ whole genome shotgun (WGS) entry which is preliminary data.</text>
</comment>
<dbReference type="Proteomes" id="UP000006000">
    <property type="component" value="Unassembled WGS sequence"/>
</dbReference>
<name>A5Z9T4_9FIRM</name>
<reference evidence="1 2" key="2">
    <citation type="submission" date="2007-04" db="EMBL/GenBank/DDBJ databases">
        <title>Draft genome sequence of Eubacterium ventriosum (ATCC 27560).</title>
        <authorList>
            <person name="Sudarsanam P."/>
            <person name="Ley R."/>
            <person name="Guruge J."/>
            <person name="Turnbaugh P.J."/>
            <person name="Mahowald M."/>
            <person name="Liep D."/>
            <person name="Gordon J."/>
        </authorList>
    </citation>
    <scope>NUCLEOTIDE SEQUENCE [LARGE SCALE GENOMIC DNA]</scope>
    <source>
        <strain evidence="1 2">ATCC 27560</strain>
    </source>
</reference>
<dbReference type="EMBL" id="AAVL02000037">
    <property type="protein sequence ID" value="EDM50528.1"/>
    <property type="molecule type" value="Genomic_DNA"/>
</dbReference>
<organism evidence="1 2">
    <name type="scientific">Eubacterium ventriosum ATCC 27560</name>
    <dbReference type="NCBI Taxonomy" id="411463"/>
    <lineage>
        <taxon>Bacteria</taxon>
        <taxon>Bacillati</taxon>
        <taxon>Bacillota</taxon>
        <taxon>Clostridia</taxon>
        <taxon>Eubacteriales</taxon>
        <taxon>Eubacteriaceae</taxon>
        <taxon>Eubacterium</taxon>
    </lineage>
</organism>
<dbReference type="OrthoDB" id="9970060at2"/>
<gene>
    <name evidence="1" type="ORF">EUBVEN_02481</name>
</gene>
<dbReference type="STRING" id="411463.EUBVEN_02481"/>